<feature type="region of interest" description="Disordered" evidence="2">
    <location>
        <begin position="1"/>
        <end position="68"/>
    </location>
</feature>
<name>A0A7S1KSK8_9EUKA</name>
<feature type="compositionally biased region" description="Polar residues" evidence="2">
    <location>
        <begin position="8"/>
        <end position="18"/>
    </location>
</feature>
<feature type="region of interest" description="Disordered" evidence="2">
    <location>
        <begin position="97"/>
        <end position="117"/>
    </location>
</feature>
<feature type="compositionally biased region" description="Basic residues" evidence="2">
    <location>
        <begin position="315"/>
        <end position="346"/>
    </location>
</feature>
<dbReference type="EMBL" id="HBGD01008328">
    <property type="protein sequence ID" value="CAD9083602.1"/>
    <property type="molecule type" value="Transcribed_RNA"/>
</dbReference>
<reference evidence="3" key="1">
    <citation type="submission" date="2021-01" db="EMBL/GenBank/DDBJ databases">
        <authorList>
            <person name="Corre E."/>
            <person name="Pelletier E."/>
            <person name="Niang G."/>
            <person name="Scheremetjew M."/>
            <person name="Finn R."/>
            <person name="Kale V."/>
            <person name="Holt S."/>
            <person name="Cochrane G."/>
            <person name="Meng A."/>
            <person name="Brown T."/>
            <person name="Cohen L."/>
        </authorList>
    </citation>
    <scope>NUCLEOTIDE SEQUENCE</scope>
    <source>
        <strain evidence="3">WS</strain>
    </source>
</reference>
<feature type="compositionally biased region" description="Low complexity" evidence="2">
    <location>
        <begin position="48"/>
        <end position="65"/>
    </location>
</feature>
<feature type="compositionally biased region" description="Polar residues" evidence="2">
    <location>
        <begin position="610"/>
        <end position="625"/>
    </location>
</feature>
<feature type="compositionally biased region" description="Basic and acidic residues" evidence="2">
    <location>
        <begin position="452"/>
        <end position="462"/>
    </location>
</feature>
<feature type="compositionally biased region" description="Low complexity" evidence="2">
    <location>
        <begin position="471"/>
        <end position="491"/>
    </location>
</feature>
<gene>
    <name evidence="3" type="ORF">PCOS0759_LOCUS6856</name>
</gene>
<feature type="compositionally biased region" description="Acidic residues" evidence="2">
    <location>
        <begin position="267"/>
        <end position="278"/>
    </location>
</feature>
<feature type="region of interest" description="Disordered" evidence="2">
    <location>
        <begin position="182"/>
        <end position="245"/>
    </location>
</feature>
<feature type="compositionally biased region" description="Low complexity" evidence="2">
    <location>
        <begin position="293"/>
        <end position="314"/>
    </location>
</feature>
<organism evidence="3">
    <name type="scientific">Percolomonas cosmopolitus</name>
    <dbReference type="NCBI Taxonomy" id="63605"/>
    <lineage>
        <taxon>Eukaryota</taxon>
        <taxon>Discoba</taxon>
        <taxon>Heterolobosea</taxon>
        <taxon>Tetramitia</taxon>
        <taxon>Eutetramitia</taxon>
        <taxon>Percolomonadidae</taxon>
        <taxon>Percolomonas</taxon>
    </lineage>
</organism>
<evidence type="ECO:0000256" key="2">
    <source>
        <dbReference type="SAM" id="MobiDB-lite"/>
    </source>
</evidence>
<feature type="compositionally biased region" description="Polar residues" evidence="2">
    <location>
        <begin position="185"/>
        <end position="198"/>
    </location>
</feature>
<feature type="compositionally biased region" description="Low complexity" evidence="2">
    <location>
        <begin position="23"/>
        <end position="39"/>
    </location>
</feature>
<feature type="region of interest" description="Disordered" evidence="2">
    <location>
        <begin position="452"/>
        <end position="491"/>
    </location>
</feature>
<accession>A0A7S1KSK8</accession>
<feature type="region of interest" description="Disordered" evidence="2">
    <location>
        <begin position="610"/>
        <end position="631"/>
    </location>
</feature>
<dbReference type="AlphaFoldDB" id="A0A7S1KSK8"/>
<sequence length="631" mass="70904">MELVPHTSHASFHSTTPHPNTPLPSFSLSFPPSLSTIMPPSTPPSPPQTSSAASSSTPTPSQSSPFYHKYNSLVQKIVKMSPKGKIVDPRQAAKNDVLGSIGKDTATAHGNSSGEEDLRLRRDLASSTTNHDQARFQQTERAVELSQQDKTPTMEYQNNDRLRHLLRRNVWRDDESAMRGVASVQRGNASSFPQQQGANGLGGGRPLIFAGTPPSPHHFRPSNESSSPSTSTHRPGLTSPSDKVPLLLSSMTPVHILEALLGEFESDDENFNSEDDNMDLTPPPETESLAAQPSRRSSFSSSFSSINNASPAANRRSKSPSTTRRRRSSSAKRRRKVTSKTGKPKSRAYYMTKHLTSSLNMHAFFKFVLSQQKSYFDAMELLRESDERLEDVLKKHHDNKREQIKMEQQVIRLRHVVRSMKDEERRKQSMDREEKEKLEVQVQALRKEIELMRKERDGETRKRPATSIVGQSATTSTTASTPAQNTTSTTPSKTIACDEVVITDPSLKQVFLDQRRTIKRLTKQLDASNEIILVYKTLEQEVLSREKDVENYEYRDKDQAVRIRNLEHQLETTILIIQEQENRIEAAESLLNRISQEDCDVVMRAMESAQQGNCGEGQPTTQDLSQDLPLH</sequence>
<feature type="region of interest" description="Disordered" evidence="2">
    <location>
        <begin position="267"/>
        <end position="347"/>
    </location>
</feature>
<proteinExistence type="predicted"/>
<feature type="coiled-coil region" evidence="1">
    <location>
        <begin position="563"/>
        <end position="597"/>
    </location>
</feature>
<evidence type="ECO:0000313" key="3">
    <source>
        <dbReference type="EMBL" id="CAD9083602.1"/>
    </source>
</evidence>
<evidence type="ECO:0000256" key="1">
    <source>
        <dbReference type="SAM" id="Coils"/>
    </source>
</evidence>
<feature type="compositionally biased region" description="Low complexity" evidence="2">
    <location>
        <begin position="222"/>
        <end position="232"/>
    </location>
</feature>
<keyword evidence="1" id="KW-0175">Coiled coil</keyword>
<protein>
    <submittedName>
        <fullName evidence="3">Uncharacterized protein</fullName>
    </submittedName>
</protein>